<evidence type="ECO:0000313" key="12">
    <source>
        <dbReference type="Proteomes" id="UP000092321"/>
    </source>
</evidence>
<name>A0A1B7TFW8_9ASCO</name>
<keyword evidence="7" id="KW-0496">Mitochondrion</keyword>
<keyword evidence="4" id="KW-0677">Repeat</keyword>
<dbReference type="PRINTS" id="PR00926">
    <property type="entry name" value="MITOCARRIER"/>
</dbReference>
<reference evidence="12" key="1">
    <citation type="journal article" date="2016" name="Proc. Natl. Acad. Sci. U.S.A.">
        <title>Comparative genomics of biotechnologically important yeasts.</title>
        <authorList>
            <person name="Riley R."/>
            <person name="Haridas S."/>
            <person name="Wolfe K.H."/>
            <person name="Lopes M.R."/>
            <person name="Hittinger C.T."/>
            <person name="Goeker M."/>
            <person name="Salamov A.A."/>
            <person name="Wisecaver J.H."/>
            <person name="Long T.M."/>
            <person name="Calvey C.H."/>
            <person name="Aerts A.L."/>
            <person name="Barry K.W."/>
            <person name="Choi C."/>
            <person name="Clum A."/>
            <person name="Coughlan A.Y."/>
            <person name="Deshpande S."/>
            <person name="Douglass A.P."/>
            <person name="Hanson S.J."/>
            <person name="Klenk H.-P."/>
            <person name="LaButti K.M."/>
            <person name="Lapidus A."/>
            <person name="Lindquist E.A."/>
            <person name="Lipzen A.M."/>
            <person name="Meier-Kolthoff J.P."/>
            <person name="Ohm R.A."/>
            <person name="Otillar R.P."/>
            <person name="Pangilinan J.L."/>
            <person name="Peng Y."/>
            <person name="Rokas A."/>
            <person name="Rosa C.A."/>
            <person name="Scheuner C."/>
            <person name="Sibirny A.A."/>
            <person name="Slot J.C."/>
            <person name="Stielow J.B."/>
            <person name="Sun H."/>
            <person name="Kurtzman C.P."/>
            <person name="Blackwell M."/>
            <person name="Grigoriev I.V."/>
            <person name="Jeffries T.W."/>
        </authorList>
    </citation>
    <scope>NUCLEOTIDE SEQUENCE [LARGE SCALE GENOMIC DNA]</scope>
    <source>
        <strain evidence="12">NRRL Y-1626</strain>
    </source>
</reference>
<keyword evidence="12" id="KW-1185">Reference proteome</keyword>
<dbReference type="Pfam" id="PF00153">
    <property type="entry name" value="Mito_carr"/>
    <property type="match status" value="3"/>
</dbReference>
<evidence type="ECO:0000256" key="4">
    <source>
        <dbReference type="ARBA" id="ARBA00022737"/>
    </source>
</evidence>
<comment type="caution">
    <text evidence="11">The sequence shown here is derived from an EMBL/GenBank/DDBJ whole genome shotgun (WGS) entry which is preliminary data.</text>
</comment>
<comment type="subcellular location">
    <subcellularLocation>
        <location evidence="1">Mitochondrion inner membrane</location>
        <topology evidence="1">Multi-pass membrane protein</topology>
    </subcellularLocation>
</comment>
<feature type="repeat" description="Solcar" evidence="9">
    <location>
        <begin position="211"/>
        <end position="312"/>
    </location>
</feature>
<accession>A0A1B7TFW8</accession>
<dbReference type="OrthoDB" id="18574at2759"/>
<gene>
    <name evidence="11" type="ORF">HANVADRAFT_23082</name>
</gene>
<keyword evidence="5" id="KW-0999">Mitochondrion inner membrane</keyword>
<organism evidence="11 12">
    <name type="scientific">Hanseniaspora valbyensis NRRL Y-1626</name>
    <dbReference type="NCBI Taxonomy" id="766949"/>
    <lineage>
        <taxon>Eukaryota</taxon>
        <taxon>Fungi</taxon>
        <taxon>Dikarya</taxon>
        <taxon>Ascomycota</taxon>
        <taxon>Saccharomycotina</taxon>
        <taxon>Saccharomycetes</taxon>
        <taxon>Saccharomycodales</taxon>
        <taxon>Saccharomycodaceae</taxon>
        <taxon>Hanseniaspora</taxon>
    </lineage>
</organism>
<keyword evidence="6" id="KW-1133">Transmembrane helix</keyword>
<dbReference type="InterPro" id="IPR018108">
    <property type="entry name" value="MCP_transmembrane"/>
</dbReference>
<dbReference type="GO" id="GO:0055085">
    <property type="term" value="P:transmembrane transport"/>
    <property type="evidence" value="ECO:0007669"/>
    <property type="project" value="InterPro"/>
</dbReference>
<evidence type="ECO:0000256" key="3">
    <source>
        <dbReference type="ARBA" id="ARBA00022692"/>
    </source>
</evidence>
<keyword evidence="3 9" id="KW-0812">Transmembrane</keyword>
<evidence type="ECO:0000256" key="9">
    <source>
        <dbReference type="PROSITE-ProRule" id="PRU00282"/>
    </source>
</evidence>
<evidence type="ECO:0000256" key="8">
    <source>
        <dbReference type="ARBA" id="ARBA00023136"/>
    </source>
</evidence>
<feature type="repeat" description="Solcar" evidence="9">
    <location>
        <begin position="12"/>
        <end position="106"/>
    </location>
</feature>
<dbReference type="PROSITE" id="PS50920">
    <property type="entry name" value="SOLCAR"/>
    <property type="match status" value="3"/>
</dbReference>
<protein>
    <submittedName>
        <fullName evidence="11">Mitochondrial carrier</fullName>
    </submittedName>
</protein>
<dbReference type="SUPFAM" id="SSF103506">
    <property type="entry name" value="Mitochondrial carrier"/>
    <property type="match status" value="1"/>
</dbReference>
<evidence type="ECO:0000256" key="1">
    <source>
        <dbReference type="ARBA" id="ARBA00004448"/>
    </source>
</evidence>
<dbReference type="InterPro" id="IPR002067">
    <property type="entry name" value="MCP"/>
</dbReference>
<evidence type="ECO:0000256" key="7">
    <source>
        <dbReference type="ARBA" id="ARBA00023128"/>
    </source>
</evidence>
<comment type="similarity">
    <text evidence="10">Belongs to the mitochondrial carrier (TC 2.A.29) family.</text>
</comment>
<evidence type="ECO:0000256" key="2">
    <source>
        <dbReference type="ARBA" id="ARBA00022448"/>
    </source>
</evidence>
<dbReference type="PANTHER" id="PTHR24089">
    <property type="entry name" value="SOLUTE CARRIER FAMILY 25"/>
    <property type="match status" value="1"/>
</dbReference>
<dbReference type="Proteomes" id="UP000092321">
    <property type="component" value="Unassembled WGS sequence"/>
</dbReference>
<dbReference type="AlphaFoldDB" id="A0A1B7TFW8"/>
<keyword evidence="8 9" id="KW-0472">Membrane</keyword>
<evidence type="ECO:0000313" key="11">
    <source>
        <dbReference type="EMBL" id="OBA27614.1"/>
    </source>
</evidence>
<dbReference type="EMBL" id="LXPE01000007">
    <property type="protein sequence ID" value="OBA27614.1"/>
    <property type="molecule type" value="Genomic_DNA"/>
</dbReference>
<dbReference type="Gene3D" id="1.50.40.10">
    <property type="entry name" value="Mitochondrial carrier domain"/>
    <property type="match status" value="1"/>
</dbReference>
<evidence type="ECO:0000256" key="5">
    <source>
        <dbReference type="ARBA" id="ARBA00022792"/>
    </source>
</evidence>
<feature type="repeat" description="Solcar" evidence="9">
    <location>
        <begin position="119"/>
        <end position="205"/>
    </location>
</feature>
<dbReference type="InterPro" id="IPR023395">
    <property type="entry name" value="MCP_dom_sf"/>
</dbReference>
<keyword evidence="2 10" id="KW-0813">Transport</keyword>
<dbReference type="GO" id="GO:0005743">
    <property type="term" value="C:mitochondrial inner membrane"/>
    <property type="evidence" value="ECO:0007669"/>
    <property type="project" value="UniProtKB-SubCell"/>
</dbReference>
<sequence>MSKDALRNGSEVDMMKSMIAGGMSGVVARLFTAPLDVLKISAQLKPRNKIISIQETHPLNTHKRANIEIFKKDGIPGFFKGNVPGMVMYLLYGSVQFSTYSFLNSRLKLFDASFSEKYYESINSMIIGGLSGVTACVATYPLDILKTRFVAVANKNKTNIFKETIEIWKYENGIRGLFKGCTASIGTFGLSTAIMFSTYEALRIYTEKNKEFKFISPFISAITGVTAKTVTFPLDTVRRRLQIMQAKNLQKLTSESEIFQAYKSKKTFFNIGKQIIRTEGLLALYQGLPMALVKSAPTTAISLSVYQYIINNL</sequence>
<evidence type="ECO:0000256" key="6">
    <source>
        <dbReference type="ARBA" id="ARBA00022989"/>
    </source>
</evidence>
<evidence type="ECO:0000256" key="10">
    <source>
        <dbReference type="RuleBase" id="RU000488"/>
    </source>
</evidence>
<proteinExistence type="inferred from homology"/>